<dbReference type="Pfam" id="PF13472">
    <property type="entry name" value="Lipase_GDSL_2"/>
    <property type="match status" value="1"/>
</dbReference>
<dbReference type="AlphaFoldDB" id="A0A6G9AI24"/>
<sequence>MTSHFSRLIVVVSCFVLSYSVAVAQKKIRIACVGNSITYGSGIENREQNSYPSQLQNLLGSSYDVLNFGVSGRTVLRQPGNSYMATPAYKEALESSPDLVFIKLGTNDSRLPYRLQIDSFATDYKTLIRSFKVLPTNPRIVLLLPVASFLTDTTRQTDQAIIKLIMPRIRQIAFEEKCELIDLHSLFVDHPELFPDKLHPNSSGATIIAKRLYETINAQEENGFDFFPKIKAAYTVSSFYGYDCADFSFEGRACKVVKPRRPAKDLPWIWRARFWGHEPQTDIALLDRGFHVVYCDVAELFGNAQAVTIWNHFYAFAQQAGLAKKVALEGLSRGGVYAYNWAAENPEKVACVYVDAPVLDLKSWPGGKGQGKGSPSDWEIFKKDFGLTTDEQAMAFKGNPMDKVADIVKGHYPLLHVVGDADDLVLLSENTAPFEQKVRESGGDIQVIHKPGIGHHPHSLPNPTPIVEFILKATTKRQ</sequence>
<dbReference type="InterPro" id="IPR013830">
    <property type="entry name" value="SGNH_hydro"/>
</dbReference>
<accession>A0A6G9AI24</accession>
<keyword evidence="3" id="KW-1185">Reference proteome</keyword>
<dbReference type="Gene3D" id="3.40.50.1110">
    <property type="entry name" value="SGNH hydrolase"/>
    <property type="match status" value="1"/>
</dbReference>
<dbReference type="RefSeq" id="WP_167205938.1">
    <property type="nucleotide sequence ID" value="NZ_CP050063.1"/>
</dbReference>
<proteinExistence type="predicted"/>
<dbReference type="Proteomes" id="UP000501802">
    <property type="component" value="Chromosome"/>
</dbReference>
<dbReference type="SUPFAM" id="SSF53474">
    <property type="entry name" value="alpha/beta-Hydrolases"/>
    <property type="match status" value="1"/>
</dbReference>
<dbReference type="SUPFAM" id="SSF52266">
    <property type="entry name" value="SGNH hydrolase"/>
    <property type="match status" value="1"/>
</dbReference>
<gene>
    <name evidence="2" type="ORF">G8759_05425</name>
</gene>
<dbReference type="InterPro" id="IPR051532">
    <property type="entry name" value="Ester_Hydrolysis_Enzymes"/>
</dbReference>
<dbReference type="GO" id="GO:0006508">
    <property type="term" value="P:proteolysis"/>
    <property type="evidence" value="ECO:0007669"/>
    <property type="project" value="InterPro"/>
</dbReference>
<dbReference type="PANTHER" id="PTHR30383:SF5">
    <property type="entry name" value="SGNH HYDROLASE-TYPE ESTERASE DOMAIN-CONTAINING PROTEIN"/>
    <property type="match status" value="1"/>
</dbReference>
<dbReference type="GO" id="GO:0004622">
    <property type="term" value="F:phosphatidylcholine lysophospholipase activity"/>
    <property type="evidence" value="ECO:0007669"/>
    <property type="project" value="TreeGrafter"/>
</dbReference>
<name>A0A6G9AI24_9BACT</name>
<protein>
    <submittedName>
        <fullName evidence="2">Prolyl oligopeptidase family serine peptidase</fullName>
    </submittedName>
</protein>
<dbReference type="PANTHER" id="PTHR30383">
    <property type="entry name" value="THIOESTERASE 1/PROTEASE 1/LYSOPHOSPHOLIPASE L1"/>
    <property type="match status" value="1"/>
</dbReference>
<reference evidence="2 3" key="1">
    <citation type="submission" date="2020-03" db="EMBL/GenBank/DDBJ databases">
        <authorList>
            <person name="Kim M.K."/>
        </authorList>
    </citation>
    <scope>NUCLEOTIDE SEQUENCE [LARGE SCALE GENOMIC DNA]</scope>
    <source>
        <strain evidence="2 3">BT328</strain>
    </source>
</reference>
<dbReference type="InterPro" id="IPR029058">
    <property type="entry name" value="AB_hydrolase_fold"/>
</dbReference>
<evidence type="ECO:0000259" key="1">
    <source>
        <dbReference type="Pfam" id="PF13472"/>
    </source>
</evidence>
<evidence type="ECO:0000313" key="2">
    <source>
        <dbReference type="EMBL" id="QIP12111.1"/>
    </source>
</evidence>
<organism evidence="2 3">
    <name type="scientific">Spirosoma aureum</name>
    <dbReference type="NCBI Taxonomy" id="2692134"/>
    <lineage>
        <taxon>Bacteria</taxon>
        <taxon>Pseudomonadati</taxon>
        <taxon>Bacteroidota</taxon>
        <taxon>Cytophagia</taxon>
        <taxon>Cytophagales</taxon>
        <taxon>Cytophagaceae</taxon>
        <taxon>Spirosoma</taxon>
    </lineage>
</organism>
<feature type="domain" description="SGNH hydrolase-type esterase" evidence="1">
    <location>
        <begin position="32"/>
        <end position="205"/>
    </location>
</feature>
<dbReference type="GO" id="GO:0008236">
    <property type="term" value="F:serine-type peptidase activity"/>
    <property type="evidence" value="ECO:0007669"/>
    <property type="project" value="InterPro"/>
</dbReference>
<dbReference type="Gene3D" id="3.40.50.1820">
    <property type="entry name" value="alpha/beta hydrolase"/>
    <property type="match status" value="1"/>
</dbReference>
<dbReference type="EMBL" id="CP050063">
    <property type="protein sequence ID" value="QIP12111.1"/>
    <property type="molecule type" value="Genomic_DNA"/>
</dbReference>
<evidence type="ECO:0000313" key="3">
    <source>
        <dbReference type="Proteomes" id="UP000501802"/>
    </source>
</evidence>
<dbReference type="InterPro" id="IPR036514">
    <property type="entry name" value="SGNH_hydro_sf"/>
</dbReference>
<dbReference type="KEGG" id="spib:G8759_05425"/>